<accession>A0ABR2G8M7</accession>
<organism evidence="2 3">
    <name type="scientific">Hibiscus sabdariffa</name>
    <name type="common">roselle</name>
    <dbReference type="NCBI Taxonomy" id="183260"/>
    <lineage>
        <taxon>Eukaryota</taxon>
        <taxon>Viridiplantae</taxon>
        <taxon>Streptophyta</taxon>
        <taxon>Embryophyta</taxon>
        <taxon>Tracheophyta</taxon>
        <taxon>Spermatophyta</taxon>
        <taxon>Magnoliopsida</taxon>
        <taxon>eudicotyledons</taxon>
        <taxon>Gunneridae</taxon>
        <taxon>Pentapetalae</taxon>
        <taxon>rosids</taxon>
        <taxon>malvids</taxon>
        <taxon>Malvales</taxon>
        <taxon>Malvaceae</taxon>
        <taxon>Malvoideae</taxon>
        <taxon>Hibiscus</taxon>
    </lineage>
</organism>
<name>A0ABR2G8M7_9ROSI</name>
<evidence type="ECO:0000313" key="3">
    <source>
        <dbReference type="Proteomes" id="UP001472677"/>
    </source>
</evidence>
<reference evidence="2 3" key="1">
    <citation type="journal article" date="2024" name="G3 (Bethesda)">
        <title>Genome assembly of Hibiscus sabdariffa L. provides insights into metabolisms of medicinal natural products.</title>
        <authorList>
            <person name="Kim T."/>
        </authorList>
    </citation>
    <scope>NUCLEOTIDE SEQUENCE [LARGE SCALE GENOMIC DNA]</scope>
    <source>
        <strain evidence="2">TK-2024</strain>
        <tissue evidence="2">Old leaves</tissue>
    </source>
</reference>
<dbReference type="Proteomes" id="UP001472677">
    <property type="component" value="Unassembled WGS sequence"/>
</dbReference>
<sequence>MPSSTSLPPVSFSSPIVPVMSPAASPHPISVTPPTHASTTLVLVKANVEASLPSPSPHPPSTDAMDCLTPALTPV</sequence>
<keyword evidence="3" id="KW-1185">Reference proteome</keyword>
<comment type="caution">
    <text evidence="2">The sequence shown here is derived from an EMBL/GenBank/DDBJ whole genome shotgun (WGS) entry which is preliminary data.</text>
</comment>
<proteinExistence type="predicted"/>
<gene>
    <name evidence="2" type="ORF">V6N12_065418</name>
</gene>
<feature type="region of interest" description="Disordered" evidence="1">
    <location>
        <begin position="51"/>
        <end position="75"/>
    </location>
</feature>
<protein>
    <submittedName>
        <fullName evidence="2">Uncharacterized protein</fullName>
    </submittedName>
</protein>
<evidence type="ECO:0000256" key="1">
    <source>
        <dbReference type="SAM" id="MobiDB-lite"/>
    </source>
</evidence>
<evidence type="ECO:0000313" key="2">
    <source>
        <dbReference type="EMBL" id="KAK8596941.1"/>
    </source>
</evidence>
<dbReference type="EMBL" id="JBBPBM010000002">
    <property type="protein sequence ID" value="KAK8596941.1"/>
    <property type="molecule type" value="Genomic_DNA"/>
</dbReference>